<dbReference type="PANTHER" id="PTHR44591:SF3">
    <property type="entry name" value="RESPONSE REGULATORY DOMAIN-CONTAINING PROTEIN"/>
    <property type="match status" value="1"/>
</dbReference>
<dbReference type="STRING" id="639282.DEFDS_0703"/>
<dbReference type="Gene3D" id="3.40.50.2300">
    <property type="match status" value="1"/>
</dbReference>
<evidence type="ECO:0000256" key="3">
    <source>
        <dbReference type="ARBA" id="ARBA00022553"/>
    </source>
</evidence>
<comment type="catalytic activity">
    <reaction evidence="1">
        <text>ATP + protein L-histidine = ADP + protein N-phospho-L-histidine.</text>
        <dbReference type="EC" id="2.7.13.3"/>
    </reaction>
</comment>
<evidence type="ECO:0000256" key="2">
    <source>
        <dbReference type="ARBA" id="ARBA00012438"/>
    </source>
</evidence>
<dbReference type="SUPFAM" id="SSF52172">
    <property type="entry name" value="CheY-like"/>
    <property type="match status" value="1"/>
</dbReference>
<evidence type="ECO:0000256" key="1">
    <source>
        <dbReference type="ARBA" id="ARBA00000085"/>
    </source>
</evidence>
<dbReference type="OrthoDB" id="9781208at2"/>
<dbReference type="SUPFAM" id="SSF47384">
    <property type="entry name" value="Homodimeric domain of signal transducing histidine kinase"/>
    <property type="match status" value="1"/>
</dbReference>
<name>D3PC60_DEFDS</name>
<evidence type="ECO:0000256" key="4">
    <source>
        <dbReference type="PROSITE-ProRule" id="PRU00169"/>
    </source>
</evidence>
<dbReference type="RefSeq" id="WP_013007431.1">
    <property type="nucleotide sequence ID" value="NC_013939.1"/>
</dbReference>
<dbReference type="InterPro" id="IPR001789">
    <property type="entry name" value="Sig_transdc_resp-reg_receiver"/>
</dbReference>
<keyword evidence="3 4" id="KW-0597">Phosphoprotein</keyword>
<protein>
    <recommendedName>
        <fullName evidence="2">histidine kinase</fullName>
        <ecNumber evidence="2">2.7.13.3</ecNumber>
    </recommendedName>
</protein>
<dbReference type="CDD" id="cd00082">
    <property type="entry name" value="HisKA"/>
    <property type="match status" value="1"/>
</dbReference>
<proteinExistence type="predicted"/>
<dbReference type="InterPro" id="IPR036097">
    <property type="entry name" value="HisK_dim/P_sf"/>
</dbReference>
<dbReference type="InterPro" id="IPR003661">
    <property type="entry name" value="HisK_dim/P_dom"/>
</dbReference>
<reference evidence="6 7" key="1">
    <citation type="journal article" date="2010" name="DNA Res.">
        <title>Bacterial lifestyle in a deep-sea hydrothermal vent chimney revealed by the genome sequence of the thermophilic bacterium Deferribacter desulfuricans SSM1.</title>
        <authorList>
            <person name="Takaki Y."/>
            <person name="Shimamura S."/>
            <person name="Nakagawa S."/>
            <person name="Fukuhara Y."/>
            <person name="Horikawa H."/>
            <person name="Ankai A."/>
            <person name="Harada T."/>
            <person name="Hosoyama A."/>
            <person name="Oguchi A."/>
            <person name="Fukui S."/>
            <person name="Fujita N."/>
            <person name="Takami H."/>
            <person name="Takai K."/>
        </authorList>
    </citation>
    <scope>NUCLEOTIDE SEQUENCE [LARGE SCALE GENOMIC DNA]</scope>
    <source>
        <strain evidence="7">DSM 14783 / JCM 11476 / NBRC 101012 / SSM1</strain>
    </source>
</reference>
<dbReference type="AlphaFoldDB" id="D3PC60"/>
<dbReference type="Proteomes" id="UP000001520">
    <property type="component" value="Chromosome"/>
</dbReference>
<keyword evidence="7" id="KW-1185">Reference proteome</keyword>
<feature type="modified residue" description="4-aspartylphosphate" evidence="4">
    <location>
        <position position="57"/>
    </location>
</feature>
<dbReference type="eggNOG" id="COG0745">
    <property type="taxonomic scope" value="Bacteria"/>
</dbReference>
<dbReference type="Gene3D" id="1.10.287.130">
    <property type="match status" value="1"/>
</dbReference>
<dbReference type="GO" id="GO:0000155">
    <property type="term" value="F:phosphorelay sensor kinase activity"/>
    <property type="evidence" value="ECO:0007669"/>
    <property type="project" value="InterPro"/>
</dbReference>
<dbReference type="SMART" id="SM00448">
    <property type="entry name" value="REC"/>
    <property type="match status" value="1"/>
</dbReference>
<evidence type="ECO:0000313" key="6">
    <source>
        <dbReference type="EMBL" id="BAI80183.1"/>
    </source>
</evidence>
<gene>
    <name evidence="6" type="ordered locus">DEFDS_0703</name>
</gene>
<evidence type="ECO:0000259" key="5">
    <source>
        <dbReference type="PROSITE" id="PS50110"/>
    </source>
</evidence>
<sequence>MNFEKFTVVAIDDEESILINVEKKLKKFFDCDVFGFTKSDEAIEFIKNNKVDLILLDVLMPEKSGFDVLEELKIDKDTKDIPVIMLTVRADAEAIDEAFERGADDYIIKSSYENEFLARVKRILKAKKMERELLNYERDKVALQLGGGIAHHFNQPLTVLTMGFEIIRTILSNKYPEALQEIERYLKMCEDSTDRISKLVDKLSSLKKYDTMRYVGDLEIINLSVDNVNNKKED</sequence>
<dbReference type="PANTHER" id="PTHR44591">
    <property type="entry name" value="STRESS RESPONSE REGULATOR PROTEIN 1"/>
    <property type="match status" value="1"/>
</dbReference>
<accession>D3PC60</accession>
<feature type="domain" description="Response regulatory" evidence="5">
    <location>
        <begin position="7"/>
        <end position="124"/>
    </location>
</feature>
<evidence type="ECO:0000313" key="7">
    <source>
        <dbReference type="Proteomes" id="UP000001520"/>
    </source>
</evidence>
<organism evidence="6 7">
    <name type="scientific">Deferribacter desulfuricans (strain DSM 14783 / JCM 11476 / NBRC 101012 / SSM1)</name>
    <dbReference type="NCBI Taxonomy" id="639282"/>
    <lineage>
        <taxon>Bacteria</taxon>
        <taxon>Pseudomonadati</taxon>
        <taxon>Deferribacterota</taxon>
        <taxon>Deferribacteres</taxon>
        <taxon>Deferribacterales</taxon>
        <taxon>Deferribacteraceae</taxon>
        <taxon>Deferribacter</taxon>
    </lineage>
</organism>
<dbReference type="Pfam" id="PF00072">
    <property type="entry name" value="Response_reg"/>
    <property type="match status" value="1"/>
</dbReference>
<dbReference type="HOGENOM" id="CLU_000445_30_6_0"/>
<dbReference type="InterPro" id="IPR011006">
    <property type="entry name" value="CheY-like_superfamily"/>
</dbReference>
<dbReference type="CDD" id="cd17574">
    <property type="entry name" value="REC_OmpR"/>
    <property type="match status" value="1"/>
</dbReference>
<dbReference type="EC" id="2.7.13.3" evidence="2"/>
<dbReference type="EMBL" id="AP011529">
    <property type="protein sequence ID" value="BAI80183.1"/>
    <property type="molecule type" value="Genomic_DNA"/>
</dbReference>
<dbReference type="Pfam" id="PF00512">
    <property type="entry name" value="HisKA"/>
    <property type="match status" value="1"/>
</dbReference>
<dbReference type="InterPro" id="IPR050595">
    <property type="entry name" value="Bact_response_regulator"/>
</dbReference>
<dbReference type="KEGG" id="ddf:DEFDS_0703"/>
<dbReference type="PROSITE" id="PS50110">
    <property type="entry name" value="RESPONSE_REGULATORY"/>
    <property type="match status" value="1"/>
</dbReference>